<dbReference type="STRING" id="662367.SAMN05216167_14912"/>
<reference evidence="1 2" key="1">
    <citation type="submission" date="2016-10" db="EMBL/GenBank/DDBJ databases">
        <authorList>
            <person name="de Groot N.N."/>
        </authorList>
    </citation>
    <scope>NUCLEOTIDE SEQUENCE [LARGE SCALE GENOMIC DNA]</scope>
    <source>
        <strain evidence="1 2">DSM 26130</strain>
    </source>
</reference>
<name>A0A1I2HXV4_9BACT</name>
<dbReference type="Proteomes" id="UP000198598">
    <property type="component" value="Unassembled WGS sequence"/>
</dbReference>
<evidence type="ECO:0000313" key="1">
    <source>
        <dbReference type="EMBL" id="SFF33456.1"/>
    </source>
</evidence>
<sequence length="63" mass="7328">MVINETGIHDQKMLHSLNSAYKPYALEATQVIELWKFKLYMSLDFPDQESSLSTILGEIRQVR</sequence>
<dbReference type="AlphaFoldDB" id="A0A1I2HXV4"/>
<gene>
    <name evidence="1" type="ORF">SAMN05216167_14912</name>
</gene>
<evidence type="ECO:0000313" key="2">
    <source>
        <dbReference type="Proteomes" id="UP000198598"/>
    </source>
</evidence>
<organism evidence="1 2">
    <name type="scientific">Spirosoma endophyticum</name>
    <dbReference type="NCBI Taxonomy" id="662367"/>
    <lineage>
        <taxon>Bacteria</taxon>
        <taxon>Pseudomonadati</taxon>
        <taxon>Bacteroidota</taxon>
        <taxon>Cytophagia</taxon>
        <taxon>Cytophagales</taxon>
        <taxon>Cytophagaceae</taxon>
        <taxon>Spirosoma</taxon>
    </lineage>
</organism>
<proteinExistence type="predicted"/>
<dbReference type="EMBL" id="FOLQ01000049">
    <property type="protein sequence ID" value="SFF33456.1"/>
    <property type="molecule type" value="Genomic_DNA"/>
</dbReference>
<protein>
    <submittedName>
        <fullName evidence="1">Uncharacterized protein</fullName>
    </submittedName>
</protein>
<keyword evidence="2" id="KW-1185">Reference proteome</keyword>
<accession>A0A1I2HXV4</accession>